<comment type="similarity">
    <text evidence="1">Belongs to the sigma-70 factor family. ECF subfamily.</text>
</comment>
<sequence length="482" mass="53277">MAANIETVNDQTDSQLLHAYAENRSEAAFTELVRRHVDFVYSAARRMVHDPHLAEDVTQGVFVAVAKNARQLTNRAVVSSWLHRTAQNIAAQTVRTIERRRAREQEAVAMNELLAHEPDAVWENVAPHLDKALGELSEPDRDALLLRYFERKSAREMAQALGVSDEAAQKRVNRAVERLRELFSKRNVTIGASGLVVLISANAVQAAPAGLATTIPTSVAAATITIATHTTMQWINLKSAAMILATALAASTVTHLVEQQGANRLRSENQNLADTNRLLSKERDAALSASTANNDELGRLRKEKGELLRLRSEVGMLRKQASELANFKEETLRLRAVSSNPQNKQVIQAQPAGQTNFPKESWAFAGYATPEAALQSWVWAMSKGDKQAMLGSLVPEARKEWEKIFGQTSDSEFAADVAKGFKNIVGYKIVELQASSDSEVELRMEMSTTNEQNNKDKMGKAEKMTLQKVENEWKLAGPSKNQ</sequence>
<dbReference type="GO" id="GO:0006352">
    <property type="term" value="P:DNA-templated transcription initiation"/>
    <property type="evidence" value="ECO:0007669"/>
    <property type="project" value="InterPro"/>
</dbReference>
<keyword evidence="5" id="KW-0804">Transcription</keyword>
<dbReference type="AlphaFoldDB" id="B9XQQ4"/>
<dbReference type="SUPFAM" id="SSF88659">
    <property type="entry name" value="Sigma3 and sigma4 domains of RNA polymerase sigma factors"/>
    <property type="match status" value="1"/>
</dbReference>
<keyword evidence="9" id="KW-1185">Reference proteome</keyword>
<dbReference type="GO" id="GO:0016987">
    <property type="term" value="F:sigma factor activity"/>
    <property type="evidence" value="ECO:0007669"/>
    <property type="project" value="UniProtKB-KW"/>
</dbReference>
<dbReference type="Gene3D" id="1.10.10.10">
    <property type="entry name" value="Winged helix-like DNA-binding domain superfamily/Winged helix DNA-binding domain"/>
    <property type="match status" value="1"/>
</dbReference>
<dbReference type="InterPro" id="IPR039425">
    <property type="entry name" value="RNA_pol_sigma-70-like"/>
</dbReference>
<evidence type="ECO:0000256" key="1">
    <source>
        <dbReference type="ARBA" id="ARBA00010641"/>
    </source>
</evidence>
<dbReference type="NCBIfam" id="TIGR02937">
    <property type="entry name" value="sigma70-ECF"/>
    <property type="match status" value="1"/>
</dbReference>
<comment type="caution">
    <text evidence="8">The sequence shown here is derived from an EMBL/GenBank/DDBJ whole genome shotgun (WGS) entry which is preliminary data.</text>
</comment>
<dbReference type="Proteomes" id="UP000003688">
    <property type="component" value="Unassembled WGS sequence"/>
</dbReference>
<protein>
    <submittedName>
        <fullName evidence="8">RNA polymerase, sigma-24 subunit, ECF subfamily</fullName>
    </submittedName>
</protein>
<evidence type="ECO:0000313" key="8">
    <source>
        <dbReference type="EMBL" id="EEF57836.1"/>
    </source>
</evidence>
<name>B9XQQ4_PEDPL</name>
<dbReference type="SUPFAM" id="SSF88946">
    <property type="entry name" value="Sigma2 domain of RNA polymerase sigma factors"/>
    <property type="match status" value="1"/>
</dbReference>
<proteinExistence type="inferred from homology"/>
<dbReference type="PANTHER" id="PTHR43133:SF8">
    <property type="entry name" value="RNA POLYMERASE SIGMA FACTOR HI_1459-RELATED"/>
    <property type="match status" value="1"/>
</dbReference>
<feature type="domain" description="RNA polymerase sigma-70 region 2" evidence="6">
    <location>
        <begin position="32"/>
        <end position="96"/>
    </location>
</feature>
<evidence type="ECO:0000256" key="4">
    <source>
        <dbReference type="ARBA" id="ARBA00023125"/>
    </source>
</evidence>
<dbReference type="Gene3D" id="1.10.1740.10">
    <property type="match status" value="1"/>
</dbReference>
<dbReference type="InterPro" id="IPR014284">
    <property type="entry name" value="RNA_pol_sigma-70_dom"/>
</dbReference>
<dbReference type="InterPro" id="IPR013325">
    <property type="entry name" value="RNA_pol_sigma_r2"/>
</dbReference>
<accession>B9XQQ4</accession>
<evidence type="ECO:0000256" key="2">
    <source>
        <dbReference type="ARBA" id="ARBA00023015"/>
    </source>
</evidence>
<evidence type="ECO:0000313" key="9">
    <source>
        <dbReference type="Proteomes" id="UP000003688"/>
    </source>
</evidence>
<dbReference type="CDD" id="cd06171">
    <property type="entry name" value="Sigma70_r4"/>
    <property type="match status" value="1"/>
</dbReference>
<dbReference type="Pfam" id="PF04542">
    <property type="entry name" value="Sigma70_r2"/>
    <property type="match status" value="1"/>
</dbReference>
<dbReference type="PANTHER" id="PTHR43133">
    <property type="entry name" value="RNA POLYMERASE ECF-TYPE SIGMA FACTO"/>
    <property type="match status" value="1"/>
</dbReference>
<organism evidence="8 9">
    <name type="scientific">Pedosphaera parvula (strain Ellin514)</name>
    <dbReference type="NCBI Taxonomy" id="320771"/>
    <lineage>
        <taxon>Bacteria</taxon>
        <taxon>Pseudomonadati</taxon>
        <taxon>Verrucomicrobiota</taxon>
        <taxon>Pedosphaerae</taxon>
        <taxon>Pedosphaerales</taxon>
        <taxon>Pedosphaeraceae</taxon>
        <taxon>Pedosphaera</taxon>
    </lineage>
</organism>
<keyword evidence="4" id="KW-0238">DNA-binding</keyword>
<evidence type="ECO:0000259" key="6">
    <source>
        <dbReference type="Pfam" id="PF04542"/>
    </source>
</evidence>
<evidence type="ECO:0000256" key="5">
    <source>
        <dbReference type="ARBA" id="ARBA00023163"/>
    </source>
</evidence>
<dbReference type="InterPro" id="IPR007627">
    <property type="entry name" value="RNA_pol_sigma70_r2"/>
</dbReference>
<dbReference type="Pfam" id="PF08281">
    <property type="entry name" value="Sigma70_r4_2"/>
    <property type="match status" value="1"/>
</dbReference>
<evidence type="ECO:0000259" key="7">
    <source>
        <dbReference type="Pfam" id="PF08281"/>
    </source>
</evidence>
<keyword evidence="2" id="KW-0805">Transcription regulation</keyword>
<dbReference type="InterPro" id="IPR036388">
    <property type="entry name" value="WH-like_DNA-bd_sf"/>
</dbReference>
<evidence type="ECO:0000256" key="3">
    <source>
        <dbReference type="ARBA" id="ARBA00023082"/>
    </source>
</evidence>
<dbReference type="STRING" id="320771.Cflav_PD0818"/>
<dbReference type="EMBL" id="ABOX02000056">
    <property type="protein sequence ID" value="EEF57836.1"/>
    <property type="molecule type" value="Genomic_DNA"/>
</dbReference>
<dbReference type="InterPro" id="IPR013249">
    <property type="entry name" value="RNA_pol_sigma70_r4_t2"/>
</dbReference>
<keyword evidence="3" id="KW-0731">Sigma factor</keyword>
<dbReference type="GO" id="GO:0003677">
    <property type="term" value="F:DNA binding"/>
    <property type="evidence" value="ECO:0007669"/>
    <property type="project" value="UniProtKB-KW"/>
</dbReference>
<reference evidence="8 9" key="1">
    <citation type="journal article" date="2011" name="J. Bacteriol.">
        <title>Genome sequence of 'Pedosphaera parvula' Ellin514, an aerobic Verrucomicrobial isolate from pasture soil.</title>
        <authorList>
            <person name="Kant R."/>
            <person name="van Passel M.W."/>
            <person name="Sangwan P."/>
            <person name="Palva A."/>
            <person name="Lucas S."/>
            <person name="Copeland A."/>
            <person name="Lapidus A."/>
            <person name="Glavina Del Rio T."/>
            <person name="Dalin E."/>
            <person name="Tice H."/>
            <person name="Bruce D."/>
            <person name="Goodwin L."/>
            <person name="Pitluck S."/>
            <person name="Chertkov O."/>
            <person name="Larimer F.W."/>
            <person name="Land M.L."/>
            <person name="Hauser L."/>
            <person name="Brettin T.S."/>
            <person name="Detter J.C."/>
            <person name="Han S."/>
            <person name="de Vos W.M."/>
            <person name="Janssen P.H."/>
            <person name="Smidt H."/>
        </authorList>
    </citation>
    <scope>NUCLEOTIDE SEQUENCE [LARGE SCALE GENOMIC DNA]</scope>
    <source>
        <strain evidence="8 9">Ellin514</strain>
    </source>
</reference>
<feature type="domain" description="RNA polymerase sigma factor 70 region 4 type 2" evidence="7">
    <location>
        <begin position="129"/>
        <end position="179"/>
    </location>
</feature>
<gene>
    <name evidence="8" type="ORF">Cflav_PD0818</name>
</gene>
<dbReference type="InterPro" id="IPR013324">
    <property type="entry name" value="RNA_pol_sigma_r3/r4-like"/>
</dbReference>